<accession>A0A410PWC5</accession>
<dbReference type="Gene3D" id="3.30.1380.20">
    <property type="entry name" value="Trafficking protein particle complex subunit 3"/>
    <property type="match status" value="1"/>
</dbReference>
<dbReference type="EMBL" id="CP035281">
    <property type="protein sequence ID" value="QAT43253.1"/>
    <property type="molecule type" value="Genomic_DNA"/>
</dbReference>
<dbReference type="KEGG" id="amij:EQM06_08475"/>
<dbReference type="AlphaFoldDB" id="A0A410PWC5"/>
<dbReference type="InterPro" id="IPR024096">
    <property type="entry name" value="NO_sig/Golgi_transp_ligand-bd"/>
</dbReference>
<dbReference type="RefSeq" id="WP_128745899.1">
    <property type="nucleotide sequence ID" value="NZ_CP035281.1"/>
</dbReference>
<evidence type="ECO:0000313" key="2">
    <source>
        <dbReference type="EMBL" id="QAT43253.1"/>
    </source>
</evidence>
<dbReference type="SMART" id="SM00989">
    <property type="entry name" value="V4R"/>
    <property type="match status" value="1"/>
</dbReference>
<feature type="domain" description="4-vinyl reductase 4VR" evidence="1">
    <location>
        <begin position="114"/>
        <end position="176"/>
    </location>
</feature>
<gene>
    <name evidence="2" type="ORF">EQM06_08475</name>
</gene>
<dbReference type="Pfam" id="PF02830">
    <property type="entry name" value="V4R"/>
    <property type="match status" value="1"/>
</dbReference>
<evidence type="ECO:0000313" key="3">
    <source>
        <dbReference type="Proteomes" id="UP000287601"/>
    </source>
</evidence>
<name>A0A410PWC5_9FIRM</name>
<reference evidence="2 3" key="1">
    <citation type="submission" date="2019-01" db="EMBL/GenBank/DDBJ databases">
        <title>Draft genomes of a novel of Aminipila strains.</title>
        <authorList>
            <person name="Ma S."/>
        </authorList>
    </citation>
    <scope>NUCLEOTIDE SEQUENCE [LARGE SCALE GENOMIC DNA]</scope>
    <source>
        <strain evidence="3">JN-39</strain>
    </source>
</reference>
<organism evidence="2 3">
    <name type="scientific">Aminipila luticellarii</name>
    <dbReference type="NCBI Taxonomy" id="2507160"/>
    <lineage>
        <taxon>Bacteria</taxon>
        <taxon>Bacillati</taxon>
        <taxon>Bacillota</taxon>
        <taxon>Clostridia</taxon>
        <taxon>Peptostreptococcales</taxon>
        <taxon>Anaerovoracaceae</taxon>
        <taxon>Aminipila</taxon>
    </lineage>
</organism>
<sequence length="182" mass="20806">MPYILQQEKDHHTFEWESLGDIRKGRGELGEEMPVMVYRLMQYTMLDVLSKACGNERANECFRQAGYLAGTEFAQNVLDLKAEWNVFLSDLQRKLKELKIGILRMEALNEVTGELVLTVGEDLDCSGIPVTNETVCYYDEGFIAGILEAYTGKKYSVREIDCWANGDRVCRFRGTIKEVNDI</sequence>
<keyword evidence="3" id="KW-1185">Reference proteome</keyword>
<dbReference type="OrthoDB" id="9788644at2"/>
<dbReference type="PANTHER" id="PTHR35090:SF2">
    <property type="entry name" value="ARSR FAMILY TRANSCRIPTIONAL REGULATOR"/>
    <property type="match status" value="1"/>
</dbReference>
<proteinExistence type="predicted"/>
<evidence type="ECO:0000259" key="1">
    <source>
        <dbReference type="SMART" id="SM00989"/>
    </source>
</evidence>
<dbReference type="SUPFAM" id="SSF111126">
    <property type="entry name" value="Ligand-binding domain in the NO signalling and Golgi transport"/>
    <property type="match status" value="1"/>
</dbReference>
<dbReference type="Proteomes" id="UP000287601">
    <property type="component" value="Chromosome"/>
</dbReference>
<dbReference type="PANTHER" id="PTHR35090">
    <property type="entry name" value="DNA-DIRECTED RNA POLYMERASE SUBUNIT I"/>
    <property type="match status" value="1"/>
</dbReference>
<dbReference type="InterPro" id="IPR004096">
    <property type="entry name" value="V4R"/>
</dbReference>
<protein>
    <submittedName>
        <fullName evidence="2">4-vinyl reductase</fullName>
    </submittedName>
</protein>